<dbReference type="GO" id="GO:0016787">
    <property type="term" value="F:hydrolase activity"/>
    <property type="evidence" value="ECO:0007669"/>
    <property type="project" value="UniProtKB-KW"/>
</dbReference>
<protein>
    <submittedName>
        <fullName evidence="3">Fumarylacetoacetate hydrolase family protein</fullName>
    </submittedName>
</protein>
<evidence type="ECO:0000313" key="3">
    <source>
        <dbReference type="EMBL" id="MBZ1350953.1"/>
    </source>
</evidence>
<dbReference type="GO" id="GO:0008684">
    <property type="term" value="F:2-oxopent-4-enoate hydratase activity"/>
    <property type="evidence" value="ECO:0007669"/>
    <property type="project" value="TreeGrafter"/>
</dbReference>
<organism evidence="3 4">
    <name type="scientific">Zwartia hollandica</name>
    <dbReference type="NCBI Taxonomy" id="324606"/>
    <lineage>
        <taxon>Bacteria</taxon>
        <taxon>Pseudomonadati</taxon>
        <taxon>Pseudomonadota</taxon>
        <taxon>Betaproteobacteria</taxon>
        <taxon>Burkholderiales</taxon>
        <taxon>Alcaligenaceae</taxon>
        <taxon>Zwartia</taxon>
    </lineage>
</organism>
<reference evidence="3" key="1">
    <citation type="submission" date="2021-07" db="EMBL/GenBank/DDBJ databases">
        <title>New genus and species of the family Alcaligenaceae.</title>
        <authorList>
            <person name="Hahn M.W."/>
        </authorList>
    </citation>
    <scope>NUCLEOTIDE SEQUENCE</scope>
    <source>
        <strain evidence="3">LF4-65</strain>
    </source>
</reference>
<dbReference type="InterPro" id="IPR011234">
    <property type="entry name" value="Fumarylacetoacetase-like_C"/>
</dbReference>
<dbReference type="GO" id="GO:0005737">
    <property type="term" value="C:cytoplasm"/>
    <property type="evidence" value="ECO:0007669"/>
    <property type="project" value="TreeGrafter"/>
</dbReference>
<dbReference type="RefSeq" id="WP_259661355.1">
    <property type="nucleotide sequence ID" value="NZ_JAHXRI010000007.1"/>
</dbReference>
<accession>A0A953NAH9</accession>
<comment type="caution">
    <text evidence="3">The sequence shown here is derived from an EMBL/GenBank/DDBJ whole genome shotgun (WGS) entry which is preliminary data.</text>
</comment>
<keyword evidence="1" id="KW-0456">Lyase</keyword>
<dbReference type="Pfam" id="PF01557">
    <property type="entry name" value="FAA_hydrolase"/>
    <property type="match status" value="1"/>
</dbReference>
<dbReference type="SUPFAM" id="SSF56529">
    <property type="entry name" value="FAH"/>
    <property type="match status" value="1"/>
</dbReference>
<dbReference type="Gene3D" id="3.90.850.10">
    <property type="entry name" value="Fumarylacetoacetase-like, C-terminal domain"/>
    <property type="match status" value="1"/>
</dbReference>
<dbReference type="PANTHER" id="PTHR30143">
    <property type="entry name" value="ACID HYDRATASE"/>
    <property type="match status" value="1"/>
</dbReference>
<dbReference type="AlphaFoldDB" id="A0A953NAH9"/>
<evidence type="ECO:0000256" key="1">
    <source>
        <dbReference type="ARBA" id="ARBA00023239"/>
    </source>
</evidence>
<gene>
    <name evidence="3" type="ORF">KZZ10_09885</name>
</gene>
<sequence>MTNSHIAAVTHALLAARADKSPIDPTPLLTELQNAQEAQAVQEQVLEALAPNQRIPARFWKSGGPSRQSDIANTALLESGIWSSPAKAGDHAFNIRLIEIEIAFKTKRSVTAQEAVNMTQEQGHGLIDALTVSIELVDSRWIQNDKASPLLKLADMQSHGALVLGDWLPYSEREVHRDWSKQRCTVKIGDNPTREFIGTHSLQDPRWVIPFWIQHATNGNVTLPAGSIVTTGSWCGMPAAQAGDLVVAQFDGIGTASVQL</sequence>
<keyword evidence="3" id="KW-0378">Hydrolase</keyword>
<feature type="domain" description="Fumarylacetoacetase-like C-terminal" evidence="2">
    <location>
        <begin position="99"/>
        <end position="257"/>
    </location>
</feature>
<dbReference type="PANTHER" id="PTHR30143:SF0">
    <property type="entry name" value="2-KETO-4-PENTENOATE HYDRATASE"/>
    <property type="match status" value="1"/>
</dbReference>
<evidence type="ECO:0000313" key="4">
    <source>
        <dbReference type="Proteomes" id="UP000739565"/>
    </source>
</evidence>
<evidence type="ECO:0000259" key="2">
    <source>
        <dbReference type="Pfam" id="PF01557"/>
    </source>
</evidence>
<name>A0A953NAH9_9BURK</name>
<dbReference type="InterPro" id="IPR036663">
    <property type="entry name" value="Fumarylacetoacetase_C_sf"/>
</dbReference>
<proteinExistence type="predicted"/>
<dbReference type="InterPro" id="IPR050772">
    <property type="entry name" value="Hydratase-Decarb/MhpD_sf"/>
</dbReference>
<dbReference type="Proteomes" id="UP000739565">
    <property type="component" value="Unassembled WGS sequence"/>
</dbReference>
<keyword evidence="4" id="KW-1185">Reference proteome</keyword>
<dbReference type="EMBL" id="JAHXRI010000007">
    <property type="protein sequence ID" value="MBZ1350953.1"/>
    <property type="molecule type" value="Genomic_DNA"/>
</dbReference>